<sequence>MKQEKILVIGAFGQLGTELVPALRTLYGEANVIASDVREPSSMNAIQGPFVSFDVLDKKSLETIVRRHHIAQIYLLAAMLSATGEQFPTKAWDLNMQSLINVLEVAKDQHLNRVFWPSSIAVFGKSSPKKDCPQDGPFDPTTVYGISKIAGEHWCNYYYEKYGVDVRSIRYPGLISYTAMPGGGTTDYAVDIFHQALAKNEYTCFLRHDSALPMMYMPDAVRATLELMEAPAYLIKNRHSYNIAGVSFTPAELAEAIRTYLPDFTISYRPDSRQSIADSWPDSIDDTAAFRDWGWEARYGISAMTREMLQHLAARYPSTGERSELLHPAVFA</sequence>
<dbReference type="AlphaFoldDB" id="A0A9E2W9T4"/>
<dbReference type="FunFam" id="3.40.50.720:FF:000077">
    <property type="entry name" value="L-threonine 3-dehydrogenase, mitochondrial"/>
    <property type="match status" value="1"/>
</dbReference>
<dbReference type="PANTHER" id="PTHR42687">
    <property type="entry name" value="L-THREONINE 3-DEHYDROGENASE"/>
    <property type="match status" value="1"/>
</dbReference>
<dbReference type="EMBL" id="JAHSPG010000017">
    <property type="protein sequence ID" value="MBV4360197.1"/>
    <property type="molecule type" value="Genomic_DNA"/>
</dbReference>
<dbReference type="RefSeq" id="WP_217794463.1">
    <property type="nucleotide sequence ID" value="NZ_JAHSPG010000017.1"/>
</dbReference>
<protein>
    <submittedName>
        <fullName evidence="3">NAD-dependent epimerase/dehydratase family protein</fullName>
    </submittedName>
</protein>
<name>A0A9E2W9T4_9BACT</name>
<accession>A0A9E2W9T4</accession>
<organism evidence="3 4">
    <name type="scientific">Pinibacter aurantiacus</name>
    <dbReference type="NCBI Taxonomy" id="2851599"/>
    <lineage>
        <taxon>Bacteria</taxon>
        <taxon>Pseudomonadati</taxon>
        <taxon>Bacteroidota</taxon>
        <taxon>Chitinophagia</taxon>
        <taxon>Chitinophagales</taxon>
        <taxon>Chitinophagaceae</taxon>
        <taxon>Pinibacter</taxon>
    </lineage>
</organism>
<proteinExistence type="inferred from homology"/>
<evidence type="ECO:0000313" key="4">
    <source>
        <dbReference type="Proteomes" id="UP000812270"/>
    </source>
</evidence>
<reference evidence="3" key="1">
    <citation type="submission" date="2021-06" db="EMBL/GenBank/DDBJ databases">
        <authorList>
            <person name="Huq M.A."/>
        </authorList>
    </citation>
    <scope>NUCLEOTIDE SEQUENCE</scope>
    <source>
        <strain evidence="3">MAH-26</strain>
    </source>
</reference>
<dbReference type="GO" id="GO:0006567">
    <property type="term" value="P:L-threonine catabolic process"/>
    <property type="evidence" value="ECO:0007669"/>
    <property type="project" value="TreeGrafter"/>
</dbReference>
<dbReference type="GO" id="GO:0008743">
    <property type="term" value="F:L-threonine 3-dehydrogenase activity"/>
    <property type="evidence" value="ECO:0007669"/>
    <property type="project" value="TreeGrafter"/>
</dbReference>
<dbReference type="PANTHER" id="PTHR42687:SF1">
    <property type="entry name" value="L-THREONINE 3-DEHYDROGENASE, MITOCHONDRIAL"/>
    <property type="match status" value="1"/>
</dbReference>
<comment type="caution">
    <text evidence="3">The sequence shown here is derived from an EMBL/GenBank/DDBJ whole genome shotgun (WGS) entry which is preliminary data.</text>
</comment>
<evidence type="ECO:0000259" key="2">
    <source>
        <dbReference type="Pfam" id="PF01370"/>
    </source>
</evidence>
<gene>
    <name evidence="3" type="ORF">KTO63_23735</name>
</gene>
<dbReference type="Proteomes" id="UP000812270">
    <property type="component" value="Unassembled WGS sequence"/>
</dbReference>
<dbReference type="InterPro" id="IPR051225">
    <property type="entry name" value="NAD(P)_epim/dehydratase"/>
</dbReference>
<feature type="domain" description="NAD-dependent epimerase/dehydratase" evidence="2">
    <location>
        <begin position="6"/>
        <end position="244"/>
    </location>
</feature>
<evidence type="ECO:0000313" key="3">
    <source>
        <dbReference type="EMBL" id="MBV4360197.1"/>
    </source>
</evidence>
<evidence type="ECO:0000256" key="1">
    <source>
        <dbReference type="ARBA" id="ARBA00007637"/>
    </source>
</evidence>
<dbReference type="InterPro" id="IPR001509">
    <property type="entry name" value="Epimerase_deHydtase"/>
</dbReference>
<keyword evidence="4" id="KW-1185">Reference proteome</keyword>
<comment type="similarity">
    <text evidence="1">Belongs to the NAD(P)-dependent epimerase/dehydratase family.</text>
</comment>
<dbReference type="Pfam" id="PF01370">
    <property type="entry name" value="Epimerase"/>
    <property type="match status" value="1"/>
</dbReference>